<organism evidence="4">
    <name type="scientific">uncultured Truepera sp</name>
    <dbReference type="NCBI Taxonomy" id="543023"/>
    <lineage>
        <taxon>Bacteria</taxon>
        <taxon>Thermotogati</taxon>
        <taxon>Deinococcota</taxon>
        <taxon>Deinococci</taxon>
        <taxon>Trueperales</taxon>
        <taxon>Trueperaceae</taxon>
        <taxon>Truepera</taxon>
        <taxon>environmental samples</taxon>
    </lineage>
</organism>
<dbReference type="InterPro" id="IPR002939">
    <property type="entry name" value="DnaJ_C"/>
</dbReference>
<name>A0A6J4VB76_9DEIN</name>
<dbReference type="CDD" id="cd06257">
    <property type="entry name" value="DnaJ"/>
    <property type="match status" value="1"/>
</dbReference>
<dbReference type="InterPro" id="IPR001623">
    <property type="entry name" value="DnaJ_domain"/>
</dbReference>
<dbReference type="GO" id="GO:0005737">
    <property type="term" value="C:cytoplasm"/>
    <property type="evidence" value="ECO:0007669"/>
    <property type="project" value="TreeGrafter"/>
</dbReference>
<dbReference type="InterPro" id="IPR036869">
    <property type="entry name" value="J_dom_sf"/>
</dbReference>
<dbReference type="PANTHER" id="PTHR43096">
    <property type="entry name" value="DNAJ HOMOLOG 1, MITOCHONDRIAL-RELATED"/>
    <property type="match status" value="1"/>
</dbReference>
<proteinExistence type="predicted"/>
<sequence>MAAYKDYYATLGVPKSASQKEIRSAYRKLAAKSHPDRNPDDKGAEERFKEIGEAYAVLSDEEKRAFYDQYGSEAARPGFSPGGAGGFAGGGFAGAHGVGDFSDFFQTLFGGVGGGFSQGGFSTQFSTSTATPRSFGFQPRPLEAELHVDLEDAYHGATKTISLEGRRLEVTLPQGSRDGSRLRLRGQAPDGGDVLLKLKLTPNGNFTLDGDDVRVSVDVPDFVAVLGGTVRVPTLDGDVEMTLPPGTRVGRSFRLRNRGWPRKDGTKGDQFAVVRVVTPKNPSEAQEELYRQLEALSREPVGVGD</sequence>
<dbReference type="Pfam" id="PF00226">
    <property type="entry name" value="DnaJ"/>
    <property type="match status" value="1"/>
</dbReference>
<feature type="region of interest" description="Disordered" evidence="2">
    <location>
        <begin position="27"/>
        <end position="46"/>
    </location>
</feature>
<evidence type="ECO:0000256" key="2">
    <source>
        <dbReference type="SAM" id="MobiDB-lite"/>
    </source>
</evidence>
<dbReference type="Gene3D" id="2.60.260.20">
    <property type="entry name" value="Urease metallochaperone UreE, N-terminal domain"/>
    <property type="match status" value="2"/>
</dbReference>
<dbReference type="SMART" id="SM00271">
    <property type="entry name" value="DnaJ"/>
    <property type="match status" value="1"/>
</dbReference>
<feature type="compositionally biased region" description="Basic and acidic residues" evidence="2">
    <location>
        <begin position="33"/>
        <end position="46"/>
    </location>
</feature>
<protein>
    <submittedName>
        <fullName evidence="4">DnaJ-class molecular chaperone CbpA</fullName>
    </submittedName>
</protein>
<accession>A0A6J4VB76</accession>
<feature type="domain" description="J" evidence="3">
    <location>
        <begin position="6"/>
        <end position="71"/>
    </location>
</feature>
<dbReference type="Gene3D" id="1.10.287.110">
    <property type="entry name" value="DnaJ domain"/>
    <property type="match status" value="1"/>
</dbReference>
<dbReference type="CDD" id="cd10747">
    <property type="entry name" value="DnaJ_C"/>
    <property type="match status" value="1"/>
</dbReference>
<dbReference type="PANTHER" id="PTHR43096:SF52">
    <property type="entry name" value="DNAJ HOMOLOG 1, MITOCHONDRIAL-RELATED"/>
    <property type="match status" value="1"/>
</dbReference>
<evidence type="ECO:0000259" key="3">
    <source>
        <dbReference type="PROSITE" id="PS50076"/>
    </source>
</evidence>
<dbReference type="SUPFAM" id="SSF46565">
    <property type="entry name" value="Chaperone J-domain"/>
    <property type="match status" value="1"/>
</dbReference>
<dbReference type="GO" id="GO:0051082">
    <property type="term" value="F:unfolded protein binding"/>
    <property type="evidence" value="ECO:0007669"/>
    <property type="project" value="InterPro"/>
</dbReference>
<evidence type="ECO:0000256" key="1">
    <source>
        <dbReference type="ARBA" id="ARBA00023186"/>
    </source>
</evidence>
<dbReference type="PROSITE" id="PS00636">
    <property type="entry name" value="DNAJ_1"/>
    <property type="match status" value="1"/>
</dbReference>
<dbReference type="PRINTS" id="PR00625">
    <property type="entry name" value="JDOMAIN"/>
</dbReference>
<dbReference type="FunFam" id="1.10.287.110:FF:000034">
    <property type="entry name" value="Chaperone protein DnaJ"/>
    <property type="match status" value="1"/>
</dbReference>
<dbReference type="InterPro" id="IPR018253">
    <property type="entry name" value="DnaJ_domain_CS"/>
</dbReference>
<dbReference type="AlphaFoldDB" id="A0A6J4VB76"/>
<dbReference type="SUPFAM" id="SSF49493">
    <property type="entry name" value="HSP40/DnaJ peptide-binding domain"/>
    <property type="match status" value="2"/>
</dbReference>
<dbReference type="InterPro" id="IPR008971">
    <property type="entry name" value="HSP40/DnaJ_pept-bd"/>
</dbReference>
<keyword evidence="1" id="KW-0143">Chaperone</keyword>
<evidence type="ECO:0000313" key="4">
    <source>
        <dbReference type="EMBL" id="CAA9573623.1"/>
    </source>
</evidence>
<dbReference type="Pfam" id="PF01556">
    <property type="entry name" value="DnaJ_C"/>
    <property type="match status" value="1"/>
</dbReference>
<dbReference type="EMBL" id="CADCWP010000153">
    <property type="protein sequence ID" value="CAA9573623.1"/>
    <property type="molecule type" value="Genomic_DNA"/>
</dbReference>
<reference evidence="4" key="1">
    <citation type="submission" date="2020-02" db="EMBL/GenBank/DDBJ databases">
        <authorList>
            <person name="Meier V. D."/>
        </authorList>
    </citation>
    <scope>NUCLEOTIDE SEQUENCE</scope>
    <source>
        <strain evidence="4">AVDCRST_MAG86</strain>
    </source>
</reference>
<gene>
    <name evidence="4" type="ORF">AVDCRST_MAG86-2036</name>
</gene>
<dbReference type="GO" id="GO:0042026">
    <property type="term" value="P:protein refolding"/>
    <property type="evidence" value="ECO:0007669"/>
    <property type="project" value="TreeGrafter"/>
</dbReference>
<dbReference type="PROSITE" id="PS50076">
    <property type="entry name" value="DNAJ_2"/>
    <property type="match status" value="1"/>
</dbReference>